<dbReference type="AlphaFoldDB" id="A0A2D0N676"/>
<proteinExistence type="predicted"/>
<dbReference type="EMBL" id="PDUD01000028">
    <property type="protein sequence ID" value="PHN03957.1"/>
    <property type="molecule type" value="Genomic_DNA"/>
</dbReference>
<dbReference type="PANTHER" id="PTHR46118:SF4">
    <property type="entry name" value="PROTEIN ABHD11"/>
    <property type="match status" value="1"/>
</dbReference>
<dbReference type="PRINTS" id="PR00111">
    <property type="entry name" value="ABHYDROLASE"/>
</dbReference>
<evidence type="ECO:0000313" key="3">
    <source>
        <dbReference type="EMBL" id="PHN03957.1"/>
    </source>
</evidence>
<dbReference type="InterPro" id="IPR000073">
    <property type="entry name" value="AB_hydrolase_1"/>
</dbReference>
<evidence type="ECO:0000256" key="1">
    <source>
        <dbReference type="ARBA" id="ARBA00022801"/>
    </source>
</evidence>
<dbReference type="SUPFAM" id="SSF53474">
    <property type="entry name" value="alpha/beta-Hydrolases"/>
    <property type="match status" value="1"/>
</dbReference>
<accession>A0A2D0N676</accession>
<name>A0A2D0N676_FLAN2</name>
<organism evidence="3 4">
    <name type="scientific">Flavilitoribacter nigricans (strain ATCC 23147 / DSM 23189 / NBRC 102662 / NCIMB 1420 / SS-2)</name>
    <name type="common">Lewinella nigricans</name>
    <dbReference type="NCBI Taxonomy" id="1122177"/>
    <lineage>
        <taxon>Bacteria</taxon>
        <taxon>Pseudomonadati</taxon>
        <taxon>Bacteroidota</taxon>
        <taxon>Saprospiria</taxon>
        <taxon>Saprospirales</taxon>
        <taxon>Lewinellaceae</taxon>
        <taxon>Flavilitoribacter</taxon>
    </lineage>
</organism>
<dbReference type="OrthoDB" id="9808398at2"/>
<dbReference type="RefSeq" id="WP_099152670.1">
    <property type="nucleotide sequence ID" value="NZ_PDUD01000028.1"/>
</dbReference>
<feature type="domain" description="AB hydrolase-1" evidence="2">
    <location>
        <begin position="13"/>
        <end position="240"/>
    </location>
</feature>
<keyword evidence="4" id="KW-1185">Reference proteome</keyword>
<evidence type="ECO:0000259" key="2">
    <source>
        <dbReference type="Pfam" id="PF00561"/>
    </source>
</evidence>
<dbReference type="Pfam" id="PF00561">
    <property type="entry name" value="Abhydrolase_1"/>
    <property type="match status" value="1"/>
</dbReference>
<gene>
    <name evidence="3" type="ORF">CRP01_24100</name>
</gene>
<dbReference type="Proteomes" id="UP000223913">
    <property type="component" value="Unassembled WGS sequence"/>
</dbReference>
<keyword evidence="1 3" id="KW-0378">Hydrolase</keyword>
<protein>
    <submittedName>
        <fullName evidence="3">Alpha/beta hydrolase</fullName>
    </submittedName>
</protein>
<dbReference type="InterPro" id="IPR029058">
    <property type="entry name" value="AB_hydrolase_fold"/>
</dbReference>
<dbReference type="Gene3D" id="3.40.50.1820">
    <property type="entry name" value="alpha/beta hydrolase"/>
    <property type="match status" value="1"/>
</dbReference>
<evidence type="ECO:0000313" key="4">
    <source>
        <dbReference type="Proteomes" id="UP000223913"/>
    </source>
</evidence>
<reference evidence="3 4" key="1">
    <citation type="submission" date="2017-10" db="EMBL/GenBank/DDBJ databases">
        <title>The draft genome sequence of Lewinella nigricans NBRC 102662.</title>
        <authorList>
            <person name="Wang K."/>
        </authorList>
    </citation>
    <scope>NUCLEOTIDE SEQUENCE [LARGE SCALE GENOMIC DNA]</scope>
    <source>
        <strain evidence="3 4">NBRC 102662</strain>
    </source>
</reference>
<sequence>MDLNFKSFGQGDPVIILHGLFGNLDNWQTFAKQLSEHFLVYIVDLRNHGRSPHAEEMNYRAAAEDLREFMESQWIYEASIIGHSMGGKTAMQFAFDYPDMLNRLTVVDIAPKAYRGGHETIFQAMLDLEPTQLESRTEAEEKLARTITDPSIRLFLLKNLSRNKDGGYDWKMNLPVLHRDYPHILSAVKGEPFTGPSLFIRGERSDYIQDADWPLIQTLFPQAELATVPGAGHWVHAEAPKVLLEEVSRFLSAS</sequence>
<dbReference type="PANTHER" id="PTHR46118">
    <property type="entry name" value="PROTEIN ABHD11"/>
    <property type="match status" value="1"/>
</dbReference>
<comment type="caution">
    <text evidence="3">The sequence shown here is derived from an EMBL/GenBank/DDBJ whole genome shotgun (WGS) entry which is preliminary data.</text>
</comment>
<dbReference type="GO" id="GO:0016787">
    <property type="term" value="F:hydrolase activity"/>
    <property type="evidence" value="ECO:0007669"/>
    <property type="project" value="UniProtKB-KW"/>
</dbReference>